<accession>A0A167RL55</accession>
<gene>
    <name evidence="2" type="ORF">EN45_103320</name>
</gene>
<proteinExistence type="predicted"/>
<sequence>MPDTLPFSISRLKECVATVLQCSPASISLTRQPTIEGDDHMIFLIDSKPDYIIRVTKPREDGSRSYNGHEMQARDIALRGLVQDEYRARGLDERIIPRSIGSWQLSDDGDYAASLETKLQGLGLHRAPASELTVQGLGGFLSMLKCVNIEGLEERLGVKIPLISFPNLKLLRESAIEAWTRLVERGQVIAKDIGNQSPINGLLERKTTLLEKIQHLSPEYRPALVHNDIKGEHILICPQSGRITGILDWADAGIGNAAVDIAGLVLTVGSNIAKETAREVGYGENQILQGVLQARCECVLRLDDRLNGDDRMTPVDLLRDQLFLSLKD</sequence>
<dbReference type="Gene3D" id="3.90.1200.10">
    <property type="match status" value="1"/>
</dbReference>
<dbReference type="Pfam" id="PF01636">
    <property type="entry name" value="APH"/>
    <property type="match status" value="1"/>
</dbReference>
<protein>
    <recommendedName>
        <fullName evidence="1">Aminoglycoside phosphotransferase domain-containing protein</fullName>
    </recommendedName>
</protein>
<dbReference type="InterPro" id="IPR002575">
    <property type="entry name" value="Aminoglycoside_PTrfase"/>
</dbReference>
<dbReference type="InterPro" id="IPR011009">
    <property type="entry name" value="Kinase-like_dom_sf"/>
</dbReference>
<dbReference type="PhylomeDB" id="A0A167RL55"/>
<evidence type="ECO:0000259" key="1">
    <source>
        <dbReference type="Pfam" id="PF01636"/>
    </source>
</evidence>
<name>A0A167RL55_PENCH</name>
<dbReference type="EMBL" id="CM002800">
    <property type="protein sequence ID" value="KZN86135.1"/>
    <property type="molecule type" value="Genomic_DNA"/>
</dbReference>
<dbReference type="SUPFAM" id="SSF56112">
    <property type="entry name" value="Protein kinase-like (PK-like)"/>
    <property type="match status" value="1"/>
</dbReference>
<evidence type="ECO:0000313" key="2">
    <source>
        <dbReference type="EMBL" id="KZN86135.1"/>
    </source>
</evidence>
<feature type="domain" description="Aminoglycoside phosphotransferase" evidence="1">
    <location>
        <begin position="199"/>
        <end position="270"/>
    </location>
</feature>
<organism evidence="2">
    <name type="scientific">Penicillium chrysogenum</name>
    <name type="common">Penicillium notatum</name>
    <dbReference type="NCBI Taxonomy" id="5076"/>
    <lineage>
        <taxon>Eukaryota</taxon>
        <taxon>Fungi</taxon>
        <taxon>Dikarya</taxon>
        <taxon>Ascomycota</taxon>
        <taxon>Pezizomycotina</taxon>
        <taxon>Eurotiomycetes</taxon>
        <taxon>Eurotiomycetidae</taxon>
        <taxon>Eurotiales</taxon>
        <taxon>Aspergillaceae</taxon>
        <taxon>Penicillium</taxon>
        <taxon>Penicillium chrysogenum species complex</taxon>
    </lineage>
</organism>
<reference evidence="2" key="1">
    <citation type="journal article" date="2014" name="Genome Announc.">
        <title>Complete sequencing and chromosome-scale genome assembly of the industrial progenitor strain P2niaD18 from the penicillin producer Penicillium chrysogenum.</title>
        <authorList>
            <person name="Specht T."/>
            <person name="Dahlmann T.A."/>
            <person name="Zadra I."/>
            <person name="Kurnsteiner H."/>
            <person name="Kuck U."/>
        </authorList>
    </citation>
    <scope>NUCLEOTIDE SEQUENCE [LARGE SCALE GENOMIC DNA]</scope>
    <source>
        <strain evidence="2">P2niaD18</strain>
    </source>
</reference>
<dbReference type="AlphaFoldDB" id="A0A167RL55"/>
<dbReference type="Proteomes" id="UP000076449">
    <property type="component" value="Chromosome III"/>
</dbReference>